<evidence type="ECO:0000313" key="2">
    <source>
        <dbReference type="Proteomes" id="UP000886501"/>
    </source>
</evidence>
<reference evidence="1" key="1">
    <citation type="submission" date="2019-10" db="EMBL/GenBank/DDBJ databases">
        <authorList>
            <consortium name="DOE Joint Genome Institute"/>
            <person name="Kuo A."/>
            <person name="Miyauchi S."/>
            <person name="Kiss E."/>
            <person name="Drula E."/>
            <person name="Kohler A."/>
            <person name="Sanchez-Garcia M."/>
            <person name="Andreopoulos B."/>
            <person name="Barry K.W."/>
            <person name="Bonito G."/>
            <person name="Buee M."/>
            <person name="Carver A."/>
            <person name="Chen C."/>
            <person name="Cichocki N."/>
            <person name="Clum A."/>
            <person name="Culley D."/>
            <person name="Crous P.W."/>
            <person name="Fauchery L."/>
            <person name="Girlanda M."/>
            <person name="Hayes R."/>
            <person name="Keri Z."/>
            <person name="Labutti K."/>
            <person name="Lipzen A."/>
            <person name="Lombard V."/>
            <person name="Magnuson J."/>
            <person name="Maillard F."/>
            <person name="Morin E."/>
            <person name="Murat C."/>
            <person name="Nolan M."/>
            <person name="Ohm R."/>
            <person name="Pangilinan J."/>
            <person name="Pereira M."/>
            <person name="Perotto S."/>
            <person name="Peter M."/>
            <person name="Riley R."/>
            <person name="Sitrit Y."/>
            <person name="Stielow B."/>
            <person name="Szollosi G."/>
            <person name="Zifcakova L."/>
            <person name="Stursova M."/>
            <person name="Spatafora J.W."/>
            <person name="Tedersoo L."/>
            <person name="Vaario L.-M."/>
            <person name="Yamada A."/>
            <person name="Yan M."/>
            <person name="Wang P."/>
            <person name="Xu J."/>
            <person name="Bruns T."/>
            <person name="Baldrian P."/>
            <person name="Vilgalys R."/>
            <person name="Henrissat B."/>
            <person name="Grigoriev I.V."/>
            <person name="Hibbett D."/>
            <person name="Nagy L.G."/>
            <person name="Martin F.M."/>
        </authorList>
    </citation>
    <scope>NUCLEOTIDE SEQUENCE</scope>
    <source>
        <strain evidence="1">P2</strain>
    </source>
</reference>
<name>A0ACB6Z2H0_THEGA</name>
<evidence type="ECO:0000313" key="1">
    <source>
        <dbReference type="EMBL" id="KAF9643709.1"/>
    </source>
</evidence>
<dbReference type="EMBL" id="MU118193">
    <property type="protein sequence ID" value="KAF9643709.1"/>
    <property type="molecule type" value="Genomic_DNA"/>
</dbReference>
<accession>A0ACB6Z2H0</accession>
<gene>
    <name evidence="1" type="ORF">BDM02DRAFT_3181746</name>
</gene>
<reference evidence="1" key="2">
    <citation type="journal article" date="2020" name="Nat. Commun.">
        <title>Large-scale genome sequencing of mycorrhizal fungi provides insights into the early evolution of symbiotic traits.</title>
        <authorList>
            <person name="Miyauchi S."/>
            <person name="Kiss E."/>
            <person name="Kuo A."/>
            <person name="Drula E."/>
            <person name="Kohler A."/>
            <person name="Sanchez-Garcia M."/>
            <person name="Morin E."/>
            <person name="Andreopoulos B."/>
            <person name="Barry K.W."/>
            <person name="Bonito G."/>
            <person name="Buee M."/>
            <person name="Carver A."/>
            <person name="Chen C."/>
            <person name="Cichocki N."/>
            <person name="Clum A."/>
            <person name="Culley D."/>
            <person name="Crous P.W."/>
            <person name="Fauchery L."/>
            <person name="Girlanda M."/>
            <person name="Hayes R.D."/>
            <person name="Keri Z."/>
            <person name="LaButti K."/>
            <person name="Lipzen A."/>
            <person name="Lombard V."/>
            <person name="Magnuson J."/>
            <person name="Maillard F."/>
            <person name="Murat C."/>
            <person name="Nolan M."/>
            <person name="Ohm R.A."/>
            <person name="Pangilinan J."/>
            <person name="Pereira M.F."/>
            <person name="Perotto S."/>
            <person name="Peter M."/>
            <person name="Pfister S."/>
            <person name="Riley R."/>
            <person name="Sitrit Y."/>
            <person name="Stielow J.B."/>
            <person name="Szollosi G."/>
            <person name="Zifcakova L."/>
            <person name="Stursova M."/>
            <person name="Spatafora J.W."/>
            <person name="Tedersoo L."/>
            <person name="Vaario L.M."/>
            <person name="Yamada A."/>
            <person name="Yan M."/>
            <person name="Wang P."/>
            <person name="Xu J."/>
            <person name="Bruns T."/>
            <person name="Baldrian P."/>
            <person name="Vilgalys R."/>
            <person name="Dunand C."/>
            <person name="Henrissat B."/>
            <person name="Grigoriev I.V."/>
            <person name="Hibbett D."/>
            <person name="Nagy L.G."/>
            <person name="Martin F.M."/>
        </authorList>
    </citation>
    <scope>NUCLEOTIDE SEQUENCE</scope>
    <source>
        <strain evidence="1">P2</strain>
    </source>
</reference>
<comment type="caution">
    <text evidence="1">The sequence shown here is derived from an EMBL/GenBank/DDBJ whole genome shotgun (WGS) entry which is preliminary data.</text>
</comment>
<keyword evidence="2" id="KW-1185">Reference proteome</keyword>
<dbReference type="Proteomes" id="UP000886501">
    <property type="component" value="Unassembled WGS sequence"/>
</dbReference>
<sequence length="424" mass="48601">MQIQPNVRTIEGALFEAFVKSGAVSKDNADDPVKVSLARAARTDAGVHAAGNVVNMKLITSPPGVDDLVASVNNNLPPEIRVWDIMTYDTHRSCDSRKYTYFFPTYLLIPPRPGSGLFYSLRRQNGDPPAHQFWDFIDQPSEEAHSEASDQVKLAARLKELQRKRAWRIGVVELDALRAAVKRFEGTHNFHNFTVDKDFRDRSNQRHMKSIQVADPVVHGETEWVSVLLHGQSFMLHQRKMMAILILSVRTGTPPNVIDEMYGPRGVTVPKMPALGLLLEYPVFEAYNGKIMAANERIHDPNDPEHRQLIDFEVHREIIEKFKNEYIYSRMRAIEDNQAIFDAWIHTIDAYTGQDLLYLNHEGNIPPESVIKKGERRANRFKDRKQFNSTDYTNGTQLSSLPFLDADCEEEEEKFYEKQTETED</sequence>
<proteinExistence type="predicted"/>
<protein>
    <submittedName>
        <fullName evidence="1">Pseudouridine synthase</fullName>
    </submittedName>
</protein>
<organism evidence="1 2">
    <name type="scientific">Thelephora ganbajun</name>
    <name type="common">Ganba fungus</name>
    <dbReference type="NCBI Taxonomy" id="370292"/>
    <lineage>
        <taxon>Eukaryota</taxon>
        <taxon>Fungi</taxon>
        <taxon>Dikarya</taxon>
        <taxon>Basidiomycota</taxon>
        <taxon>Agaricomycotina</taxon>
        <taxon>Agaricomycetes</taxon>
        <taxon>Thelephorales</taxon>
        <taxon>Thelephoraceae</taxon>
        <taxon>Thelephora</taxon>
    </lineage>
</organism>